<reference evidence="3 4" key="1">
    <citation type="submission" date="2018-09" db="EMBL/GenBank/DDBJ databases">
        <title>Genome sequencing of strain 2DFW10M-5.</title>
        <authorList>
            <person name="Heo J."/>
            <person name="Kim S.-J."/>
            <person name="Kwon S.-W."/>
        </authorList>
    </citation>
    <scope>NUCLEOTIDE SEQUENCE [LARGE SCALE GENOMIC DNA]</scope>
    <source>
        <strain evidence="3 4">2DFW10M-5</strain>
    </source>
</reference>
<dbReference type="PROSITE" id="PS51318">
    <property type="entry name" value="TAT"/>
    <property type="match status" value="1"/>
</dbReference>
<feature type="domain" description="AB hydrolase-1" evidence="2">
    <location>
        <begin position="53"/>
        <end position="278"/>
    </location>
</feature>
<dbReference type="InterPro" id="IPR000073">
    <property type="entry name" value="AB_hydrolase_1"/>
</dbReference>
<evidence type="ECO:0000313" key="4">
    <source>
        <dbReference type="Proteomes" id="UP000275069"/>
    </source>
</evidence>
<accession>A0A387BMK8</accession>
<dbReference type="Pfam" id="PF12697">
    <property type="entry name" value="Abhydrolase_6"/>
    <property type="match status" value="1"/>
</dbReference>
<dbReference type="EMBL" id="CP032624">
    <property type="protein sequence ID" value="AYG03918.1"/>
    <property type="molecule type" value="Genomic_DNA"/>
</dbReference>
<dbReference type="RefSeq" id="WP_120789450.1">
    <property type="nucleotide sequence ID" value="NZ_CP032624.1"/>
</dbReference>
<evidence type="ECO:0000259" key="2">
    <source>
        <dbReference type="Pfam" id="PF12697"/>
    </source>
</evidence>
<dbReference type="OrthoDB" id="9814966at2"/>
<dbReference type="InterPro" id="IPR006311">
    <property type="entry name" value="TAT_signal"/>
</dbReference>
<name>A0A387BMK8_9MICO</name>
<evidence type="ECO:0000256" key="1">
    <source>
        <dbReference type="SAM" id="SignalP"/>
    </source>
</evidence>
<dbReference type="GO" id="GO:0016787">
    <property type="term" value="F:hydrolase activity"/>
    <property type="evidence" value="ECO:0007669"/>
    <property type="project" value="UniProtKB-KW"/>
</dbReference>
<keyword evidence="1" id="KW-0732">Signal</keyword>
<dbReference type="Proteomes" id="UP000275069">
    <property type="component" value="Chromosome"/>
</dbReference>
<keyword evidence="4" id="KW-1185">Reference proteome</keyword>
<dbReference type="PANTHER" id="PTHR37017:SF11">
    <property type="entry name" value="ESTERASE_LIPASE_THIOESTERASE DOMAIN-CONTAINING PROTEIN"/>
    <property type="match status" value="1"/>
</dbReference>
<proteinExistence type="predicted"/>
<dbReference type="PANTHER" id="PTHR37017">
    <property type="entry name" value="AB HYDROLASE-1 DOMAIN-CONTAINING PROTEIN-RELATED"/>
    <property type="match status" value="1"/>
</dbReference>
<organism evidence="3 4">
    <name type="scientific">Gryllotalpicola protaetiae</name>
    <dbReference type="NCBI Taxonomy" id="2419771"/>
    <lineage>
        <taxon>Bacteria</taxon>
        <taxon>Bacillati</taxon>
        <taxon>Actinomycetota</taxon>
        <taxon>Actinomycetes</taxon>
        <taxon>Micrococcales</taxon>
        <taxon>Microbacteriaceae</taxon>
        <taxon>Gryllotalpicola</taxon>
    </lineage>
</organism>
<dbReference type="InterPro" id="IPR052897">
    <property type="entry name" value="Sec-Metab_Biosynth_Hydrolase"/>
</dbReference>
<dbReference type="InterPro" id="IPR029058">
    <property type="entry name" value="AB_hydrolase_fold"/>
</dbReference>
<sequence>MSRTPRRRLALTIGIAAATATAALIPATTAFANTDHAAHHAQAPSHLAPKPTIVLVHGAWADASSFAPITSRLIADGYTVLSAPTPLRGLASDSASVAAFVNQATSGPVILVGHSYGGAVISEAALSAPTVKGLVYVDAFAPATGETIVDLAGAKPGSALAADPTSIFDFVQDPAQPAGDVDVYIKRSLFAGIFGADLPKQEAAGLAATESAISVGALNEPATGAAWKTLPSWFYIGTDDKVIPTAEQVAMAQRAHGTIVTGKADHLSMLEQPKAIASLIERAASSTTHNK</sequence>
<protein>
    <submittedName>
        <fullName evidence="3">Alpha/beta hydrolase</fullName>
    </submittedName>
</protein>
<gene>
    <name evidence="3" type="ORF">D7I44_10465</name>
</gene>
<feature type="signal peptide" evidence="1">
    <location>
        <begin position="1"/>
        <end position="32"/>
    </location>
</feature>
<evidence type="ECO:0000313" key="3">
    <source>
        <dbReference type="EMBL" id="AYG03918.1"/>
    </source>
</evidence>
<feature type="chain" id="PRO_5017181723" evidence="1">
    <location>
        <begin position="33"/>
        <end position="291"/>
    </location>
</feature>
<dbReference type="AlphaFoldDB" id="A0A387BMK8"/>
<dbReference type="KEGG" id="gry:D7I44_10465"/>
<keyword evidence="3" id="KW-0378">Hydrolase</keyword>
<dbReference type="Gene3D" id="3.40.50.1820">
    <property type="entry name" value="alpha/beta hydrolase"/>
    <property type="match status" value="1"/>
</dbReference>
<dbReference type="SUPFAM" id="SSF53474">
    <property type="entry name" value="alpha/beta-Hydrolases"/>
    <property type="match status" value="1"/>
</dbReference>